<protein>
    <recommendedName>
        <fullName evidence="4">Right handed beta helix domain-containing protein</fullName>
    </recommendedName>
</protein>
<proteinExistence type="predicted"/>
<reference evidence="2 3" key="1">
    <citation type="submission" date="2019-02" db="EMBL/GenBank/DDBJ databases">
        <title>Deep-cultivation of Planctomycetes and their phenomic and genomic characterization uncovers novel biology.</title>
        <authorList>
            <person name="Wiegand S."/>
            <person name="Jogler M."/>
            <person name="Boedeker C."/>
            <person name="Pinto D."/>
            <person name="Vollmers J."/>
            <person name="Rivas-Marin E."/>
            <person name="Kohn T."/>
            <person name="Peeters S.H."/>
            <person name="Heuer A."/>
            <person name="Rast P."/>
            <person name="Oberbeckmann S."/>
            <person name="Bunk B."/>
            <person name="Jeske O."/>
            <person name="Meyerdierks A."/>
            <person name="Storesund J.E."/>
            <person name="Kallscheuer N."/>
            <person name="Luecker S."/>
            <person name="Lage O.M."/>
            <person name="Pohl T."/>
            <person name="Merkel B.J."/>
            <person name="Hornburger P."/>
            <person name="Mueller R.-W."/>
            <person name="Bruemmer F."/>
            <person name="Labrenz M."/>
            <person name="Spormann A.M."/>
            <person name="Op den Camp H."/>
            <person name="Overmann J."/>
            <person name="Amann R."/>
            <person name="Jetten M.S.M."/>
            <person name="Mascher T."/>
            <person name="Medema M.H."/>
            <person name="Devos D.P."/>
            <person name="Kaster A.-K."/>
            <person name="Ovreas L."/>
            <person name="Rohde M."/>
            <person name="Galperin M.Y."/>
            <person name="Jogler C."/>
        </authorList>
    </citation>
    <scope>NUCLEOTIDE SEQUENCE [LARGE SCALE GENOMIC DNA]</scope>
    <source>
        <strain evidence="2 3">Pla85_3_4</strain>
    </source>
</reference>
<feature type="chain" id="PRO_5021989338" description="Right handed beta helix domain-containing protein" evidence="1">
    <location>
        <begin position="20"/>
        <end position="467"/>
    </location>
</feature>
<dbReference type="SUPFAM" id="SSF51126">
    <property type="entry name" value="Pectin lyase-like"/>
    <property type="match status" value="1"/>
</dbReference>
<evidence type="ECO:0000313" key="2">
    <source>
        <dbReference type="EMBL" id="QDU92533.1"/>
    </source>
</evidence>
<dbReference type="InterPro" id="IPR012334">
    <property type="entry name" value="Pectin_lyas_fold"/>
</dbReference>
<evidence type="ECO:0000256" key="1">
    <source>
        <dbReference type="SAM" id="SignalP"/>
    </source>
</evidence>
<accession>A0A518DL20</accession>
<dbReference type="InterPro" id="IPR011050">
    <property type="entry name" value="Pectin_lyase_fold/virulence"/>
</dbReference>
<organism evidence="2 3">
    <name type="scientific">Lignipirellula cremea</name>
    <dbReference type="NCBI Taxonomy" id="2528010"/>
    <lineage>
        <taxon>Bacteria</taxon>
        <taxon>Pseudomonadati</taxon>
        <taxon>Planctomycetota</taxon>
        <taxon>Planctomycetia</taxon>
        <taxon>Pirellulales</taxon>
        <taxon>Pirellulaceae</taxon>
        <taxon>Lignipirellula</taxon>
    </lineage>
</organism>
<keyword evidence="3" id="KW-1185">Reference proteome</keyword>
<dbReference type="Proteomes" id="UP000317648">
    <property type="component" value="Chromosome"/>
</dbReference>
<feature type="signal peptide" evidence="1">
    <location>
        <begin position="1"/>
        <end position="19"/>
    </location>
</feature>
<keyword evidence="1" id="KW-0732">Signal</keyword>
<dbReference type="KEGG" id="lcre:Pla8534_02810"/>
<dbReference type="EMBL" id="CP036433">
    <property type="protein sequence ID" value="QDU92533.1"/>
    <property type="molecule type" value="Genomic_DNA"/>
</dbReference>
<evidence type="ECO:0008006" key="4">
    <source>
        <dbReference type="Google" id="ProtNLM"/>
    </source>
</evidence>
<dbReference type="RefSeq" id="WP_231756500.1">
    <property type="nucleotide sequence ID" value="NZ_CP036433.1"/>
</dbReference>
<sequence length="467" mass="51679" precursor="true">MFSLKQTFLLILLAITAQATCAAEPIANTADLVAAVRDAAEGTTIEIAAGVYELSAPLEPKAGVTLQGAGMEQTILTHVAGWKPSVQTLPDPEMTTKGMDTQAYLIRLQDKADGITVSHMTLRGPQLHGAIFGWKNADLHLHHLRIQDTLWTGVRTFSMKGAKIHDCEFIDAGGRWKRGGEPGVDGGITGGAIFAIWMADSEIAHNRFVRTQMDKANEFYGVKVRQGKRCRVHHNTIGVNFSLEFPFENDEDVEIDHNVCTGTISIPKHSGGPVPESGRTFHIHHNWMRDSYSIEFVRNGVEIDHNLFDFDLQKDHGNLISGFGKAPAKGPATFHNNLISNPGRGVIWINEPYNQLVIRNNHIITRTTATPRTEGLFGFHADCDFKTFVIRDNIIECQGEARPLLRRDESYGSVIRNNRLTNVSDIARYDNPPSEEPAGLEQPLKFTCGVHDEFTINGWQAQPSTSP</sequence>
<gene>
    <name evidence="2" type="ORF">Pla8534_02810</name>
</gene>
<evidence type="ECO:0000313" key="3">
    <source>
        <dbReference type="Proteomes" id="UP000317648"/>
    </source>
</evidence>
<name>A0A518DL20_9BACT</name>
<dbReference type="AlphaFoldDB" id="A0A518DL20"/>
<dbReference type="Gene3D" id="2.160.20.10">
    <property type="entry name" value="Single-stranded right-handed beta-helix, Pectin lyase-like"/>
    <property type="match status" value="1"/>
</dbReference>